<keyword evidence="8 13" id="KW-0862">Zinc</keyword>
<dbReference type="PRINTS" id="PR00983">
    <property type="entry name" value="TRNASYNTHCYS"/>
</dbReference>
<feature type="binding site" evidence="13">
    <location>
        <position position="243"/>
    </location>
    <ligand>
        <name>Zn(2+)</name>
        <dbReference type="ChEBI" id="CHEBI:29105"/>
    </ligand>
</feature>
<keyword evidence="10 13" id="KW-0648">Protein biosynthesis</keyword>
<dbReference type="InterPro" id="IPR015803">
    <property type="entry name" value="Cys-tRNA-ligase"/>
</dbReference>
<evidence type="ECO:0000256" key="1">
    <source>
        <dbReference type="ARBA" id="ARBA00004496"/>
    </source>
</evidence>
<dbReference type="HAMAP" id="MF_00041">
    <property type="entry name" value="Cys_tRNA_synth"/>
    <property type="match status" value="1"/>
</dbReference>
<dbReference type="InterPro" id="IPR024909">
    <property type="entry name" value="Cys-tRNA/MSH_ligase"/>
</dbReference>
<dbReference type="Proteomes" id="UP000614811">
    <property type="component" value="Unassembled WGS sequence"/>
</dbReference>
<comment type="catalytic activity">
    <reaction evidence="12 13">
        <text>tRNA(Cys) + L-cysteine + ATP = L-cysteinyl-tRNA(Cys) + AMP + diphosphate</text>
        <dbReference type="Rhea" id="RHEA:17773"/>
        <dbReference type="Rhea" id="RHEA-COMP:9661"/>
        <dbReference type="Rhea" id="RHEA-COMP:9679"/>
        <dbReference type="ChEBI" id="CHEBI:30616"/>
        <dbReference type="ChEBI" id="CHEBI:33019"/>
        <dbReference type="ChEBI" id="CHEBI:35235"/>
        <dbReference type="ChEBI" id="CHEBI:78442"/>
        <dbReference type="ChEBI" id="CHEBI:78517"/>
        <dbReference type="ChEBI" id="CHEBI:456215"/>
        <dbReference type="EC" id="6.1.1.16"/>
    </reaction>
</comment>
<feature type="binding site" evidence="13">
    <location>
        <position position="239"/>
    </location>
    <ligand>
        <name>Zn(2+)</name>
        <dbReference type="ChEBI" id="CHEBI:29105"/>
    </ligand>
</feature>
<dbReference type="NCBIfam" id="TIGR00435">
    <property type="entry name" value="cysS"/>
    <property type="match status" value="1"/>
</dbReference>
<gene>
    <name evidence="13 15" type="primary">cysS</name>
    <name evidence="15" type="ORF">GCM10008090_21810</name>
</gene>
<dbReference type="SUPFAM" id="SSF52374">
    <property type="entry name" value="Nucleotidylyl transferase"/>
    <property type="match status" value="1"/>
</dbReference>
<reference evidence="15" key="1">
    <citation type="journal article" date="2014" name="Int. J. Syst. Evol. Microbiol.">
        <title>Complete genome sequence of Corynebacterium casei LMG S-19264T (=DSM 44701T), isolated from a smear-ripened cheese.</title>
        <authorList>
            <consortium name="US DOE Joint Genome Institute (JGI-PGF)"/>
            <person name="Walter F."/>
            <person name="Albersmeier A."/>
            <person name="Kalinowski J."/>
            <person name="Ruckert C."/>
        </authorList>
    </citation>
    <scope>NUCLEOTIDE SEQUENCE</scope>
    <source>
        <strain evidence="15">KCTC 12711</strain>
    </source>
</reference>
<dbReference type="CDD" id="cd07963">
    <property type="entry name" value="Anticodon_Ia_Cys"/>
    <property type="match status" value="1"/>
</dbReference>
<feature type="binding site" evidence="13">
    <location>
        <position position="214"/>
    </location>
    <ligand>
        <name>Zn(2+)</name>
        <dbReference type="ChEBI" id="CHEBI:29105"/>
    </ligand>
</feature>
<dbReference type="EMBL" id="BMXA01000003">
    <property type="protein sequence ID" value="GHA11674.1"/>
    <property type="molecule type" value="Genomic_DNA"/>
</dbReference>
<comment type="caution">
    <text evidence="15">The sequence shown here is derived from an EMBL/GenBank/DDBJ whole genome shotgun (WGS) entry which is preliminary data.</text>
</comment>
<name>A0A918RV42_9GAMM</name>
<dbReference type="Pfam" id="PF01406">
    <property type="entry name" value="tRNA-synt_1e"/>
    <property type="match status" value="1"/>
</dbReference>
<comment type="similarity">
    <text evidence="2 13">Belongs to the class-I aminoacyl-tRNA synthetase family.</text>
</comment>
<dbReference type="Pfam" id="PF09190">
    <property type="entry name" value="DALR_2"/>
    <property type="match status" value="1"/>
</dbReference>
<dbReference type="AlphaFoldDB" id="A0A918RV42"/>
<evidence type="ECO:0000313" key="15">
    <source>
        <dbReference type="EMBL" id="GHA11674.1"/>
    </source>
</evidence>
<protein>
    <recommendedName>
        <fullName evidence="13">Cysteine--tRNA ligase</fullName>
        <ecNumber evidence="13">6.1.1.16</ecNumber>
    </recommendedName>
    <alternativeName>
        <fullName evidence="13">Cysteinyl-tRNA synthetase</fullName>
        <shortName evidence="13">CysRS</shortName>
    </alternativeName>
</protein>
<evidence type="ECO:0000256" key="13">
    <source>
        <dbReference type="HAMAP-Rule" id="MF_00041"/>
    </source>
</evidence>
<proteinExistence type="inferred from homology"/>
<dbReference type="Gene3D" id="3.40.50.620">
    <property type="entry name" value="HUPs"/>
    <property type="match status" value="1"/>
</dbReference>
<dbReference type="SMART" id="SM00840">
    <property type="entry name" value="DALR_2"/>
    <property type="match status" value="1"/>
</dbReference>
<dbReference type="GO" id="GO:0005829">
    <property type="term" value="C:cytosol"/>
    <property type="evidence" value="ECO:0007669"/>
    <property type="project" value="TreeGrafter"/>
</dbReference>
<evidence type="ECO:0000256" key="6">
    <source>
        <dbReference type="ARBA" id="ARBA00022723"/>
    </source>
</evidence>
<reference evidence="15" key="2">
    <citation type="submission" date="2020-09" db="EMBL/GenBank/DDBJ databases">
        <authorList>
            <person name="Sun Q."/>
            <person name="Kim S."/>
        </authorList>
    </citation>
    <scope>NUCLEOTIDE SEQUENCE</scope>
    <source>
        <strain evidence="15">KCTC 12711</strain>
    </source>
</reference>
<keyword evidence="9 13" id="KW-0067">ATP-binding</keyword>
<feature type="short sequence motif" description="'HIGH' region" evidence="13">
    <location>
        <begin position="36"/>
        <end position="46"/>
    </location>
</feature>
<feature type="binding site" evidence="13">
    <location>
        <position position="274"/>
    </location>
    <ligand>
        <name>ATP</name>
        <dbReference type="ChEBI" id="CHEBI:30616"/>
    </ligand>
</feature>
<keyword evidence="6 13" id="KW-0479">Metal-binding</keyword>
<organism evidence="15 16">
    <name type="scientific">Arenicella chitinivorans</name>
    <dbReference type="NCBI Taxonomy" id="1329800"/>
    <lineage>
        <taxon>Bacteria</taxon>
        <taxon>Pseudomonadati</taxon>
        <taxon>Pseudomonadota</taxon>
        <taxon>Gammaproteobacteria</taxon>
        <taxon>Arenicellales</taxon>
        <taxon>Arenicellaceae</taxon>
        <taxon>Arenicella</taxon>
    </lineage>
</organism>
<evidence type="ECO:0000256" key="2">
    <source>
        <dbReference type="ARBA" id="ARBA00005594"/>
    </source>
</evidence>
<dbReference type="InterPro" id="IPR009080">
    <property type="entry name" value="tRNAsynth_Ia_anticodon-bd"/>
</dbReference>
<dbReference type="InterPro" id="IPR014729">
    <property type="entry name" value="Rossmann-like_a/b/a_fold"/>
</dbReference>
<dbReference type="GO" id="GO:0006423">
    <property type="term" value="P:cysteinyl-tRNA aminoacylation"/>
    <property type="evidence" value="ECO:0007669"/>
    <property type="project" value="UniProtKB-UniRule"/>
</dbReference>
<comment type="subcellular location">
    <subcellularLocation>
        <location evidence="1 13">Cytoplasm</location>
    </subcellularLocation>
</comment>
<dbReference type="Pfam" id="PF23493">
    <property type="entry name" value="CysS_C"/>
    <property type="match status" value="1"/>
</dbReference>
<evidence type="ECO:0000256" key="8">
    <source>
        <dbReference type="ARBA" id="ARBA00022833"/>
    </source>
</evidence>
<evidence type="ECO:0000259" key="14">
    <source>
        <dbReference type="SMART" id="SM00840"/>
    </source>
</evidence>
<comment type="cofactor">
    <cofactor evidence="13">
        <name>Zn(2+)</name>
        <dbReference type="ChEBI" id="CHEBI:29105"/>
    </cofactor>
    <text evidence="13">Binds 1 zinc ion per subunit.</text>
</comment>
<dbReference type="FunFam" id="3.40.50.620:FF:000068">
    <property type="entry name" value="Cysteine--tRNA ligase"/>
    <property type="match status" value="1"/>
</dbReference>
<dbReference type="InterPro" id="IPR032678">
    <property type="entry name" value="tRNA-synt_1_cat_dom"/>
</dbReference>
<keyword evidence="7 13" id="KW-0547">Nucleotide-binding</keyword>
<dbReference type="CDD" id="cd00672">
    <property type="entry name" value="CysRS_core"/>
    <property type="match status" value="1"/>
</dbReference>
<accession>A0A918RV42</accession>
<evidence type="ECO:0000256" key="10">
    <source>
        <dbReference type="ARBA" id="ARBA00022917"/>
    </source>
</evidence>
<dbReference type="InterPro" id="IPR015273">
    <property type="entry name" value="Cys-tRNA-synt_Ia_DALR"/>
</dbReference>
<evidence type="ECO:0000256" key="3">
    <source>
        <dbReference type="ARBA" id="ARBA00011245"/>
    </source>
</evidence>
<dbReference type="GO" id="GO:0004817">
    <property type="term" value="F:cysteine-tRNA ligase activity"/>
    <property type="evidence" value="ECO:0007669"/>
    <property type="project" value="UniProtKB-UniRule"/>
</dbReference>
<evidence type="ECO:0000313" key="16">
    <source>
        <dbReference type="Proteomes" id="UP000614811"/>
    </source>
</evidence>
<dbReference type="PANTHER" id="PTHR10890">
    <property type="entry name" value="CYSTEINYL-TRNA SYNTHETASE"/>
    <property type="match status" value="1"/>
</dbReference>
<dbReference type="EC" id="6.1.1.16" evidence="13"/>
<dbReference type="GO" id="GO:0005524">
    <property type="term" value="F:ATP binding"/>
    <property type="evidence" value="ECO:0007669"/>
    <property type="project" value="UniProtKB-UniRule"/>
</dbReference>
<dbReference type="InterPro" id="IPR056411">
    <property type="entry name" value="CysS_C"/>
</dbReference>
<sequence>MHGRVCLVKLYNTETKSKLDFEPLDPNHVKVYVCGPTVYNYCHIGNFRPPVVFDVLVRVLRKSYPKVTYVRNITDIDDKINAAAEQQGVSISDITTRFTEAFHEDLLAVGVLPPDVEPKVTTHIAEIHKEIQALIDRGHAYVEQGHVLFSVGSFAEYGQLSKRDPEELLAGARIDVAAYKRDAGDFVLWKPSSDDQPGWDSPWGRGRPGWHIECTAMAAAHLGDTIDIHGGGHDLIFPHHENERAQSMCAHDAPFVRYWMHNGFVNVNQEKMSKSVGNVLWLRDLLKDYAGEAIRYVLLAAHYRAPLDWSDDVIEQAKNSLDRLYGALRKLVDVDVGESVGAQAPEAFLAALHDDLNTPRALAELFALAKQANTAESLVEKQRLKQSMLAAGEYLGLLQQDPEAWFAGKTSELDAQFIDALVAERTQAKEDKNWARADEIRDELSQRNVVLEDGADGTIWRVED</sequence>
<comment type="subunit">
    <text evidence="3 13">Monomer.</text>
</comment>
<evidence type="ECO:0000256" key="11">
    <source>
        <dbReference type="ARBA" id="ARBA00023146"/>
    </source>
</evidence>
<dbReference type="GO" id="GO:0008270">
    <property type="term" value="F:zinc ion binding"/>
    <property type="evidence" value="ECO:0007669"/>
    <property type="project" value="UniProtKB-UniRule"/>
</dbReference>
<feature type="binding site" evidence="13">
    <location>
        <position position="34"/>
    </location>
    <ligand>
        <name>Zn(2+)</name>
        <dbReference type="ChEBI" id="CHEBI:29105"/>
    </ligand>
</feature>
<feature type="domain" description="Cysteinyl-tRNA synthetase class Ia DALR" evidence="14">
    <location>
        <begin position="347"/>
        <end position="406"/>
    </location>
</feature>
<dbReference type="PANTHER" id="PTHR10890:SF3">
    <property type="entry name" value="CYSTEINE--TRNA LIGASE, CYTOPLASMIC"/>
    <property type="match status" value="1"/>
</dbReference>
<dbReference type="SUPFAM" id="SSF47323">
    <property type="entry name" value="Anticodon-binding domain of a subclass of class I aminoacyl-tRNA synthetases"/>
    <property type="match status" value="1"/>
</dbReference>
<evidence type="ECO:0000256" key="5">
    <source>
        <dbReference type="ARBA" id="ARBA00022598"/>
    </source>
</evidence>
<keyword evidence="4 13" id="KW-0963">Cytoplasm</keyword>
<evidence type="ECO:0000256" key="9">
    <source>
        <dbReference type="ARBA" id="ARBA00022840"/>
    </source>
</evidence>
<evidence type="ECO:0000256" key="12">
    <source>
        <dbReference type="ARBA" id="ARBA00047398"/>
    </source>
</evidence>
<keyword evidence="16" id="KW-1185">Reference proteome</keyword>
<evidence type="ECO:0000256" key="7">
    <source>
        <dbReference type="ARBA" id="ARBA00022741"/>
    </source>
</evidence>
<dbReference type="Gene3D" id="1.20.120.1910">
    <property type="entry name" value="Cysteine-tRNA ligase, C-terminal anti-codon recognition domain"/>
    <property type="match status" value="1"/>
</dbReference>
<evidence type="ECO:0000256" key="4">
    <source>
        <dbReference type="ARBA" id="ARBA00022490"/>
    </source>
</evidence>
<keyword evidence="5 13" id="KW-0436">Ligase</keyword>
<feature type="short sequence motif" description="'KMSKS' region" evidence="13">
    <location>
        <begin position="271"/>
        <end position="275"/>
    </location>
</feature>
<keyword evidence="11 13" id="KW-0030">Aminoacyl-tRNA synthetase</keyword>